<dbReference type="CDD" id="cd01949">
    <property type="entry name" value="GGDEF"/>
    <property type="match status" value="1"/>
</dbReference>
<dbReference type="NCBIfam" id="TIGR00254">
    <property type="entry name" value="GGDEF"/>
    <property type="match status" value="1"/>
</dbReference>
<accession>A0A240EJM8</accession>
<dbReference type="Proteomes" id="UP000219336">
    <property type="component" value="Unassembled WGS sequence"/>
</dbReference>
<dbReference type="GO" id="GO:0052621">
    <property type="term" value="F:diguanylate cyclase activity"/>
    <property type="evidence" value="ECO:0007669"/>
    <property type="project" value="UniProtKB-EC"/>
</dbReference>
<dbReference type="SUPFAM" id="SSF55073">
    <property type="entry name" value="Nucleotide cyclase"/>
    <property type="match status" value="1"/>
</dbReference>
<dbReference type="AlphaFoldDB" id="A0A240EJM8"/>
<dbReference type="GO" id="GO:0043709">
    <property type="term" value="P:cell adhesion involved in single-species biofilm formation"/>
    <property type="evidence" value="ECO:0007669"/>
    <property type="project" value="TreeGrafter"/>
</dbReference>
<keyword evidence="5" id="KW-0808">Transferase</keyword>
<keyword evidence="6" id="KW-1185">Reference proteome</keyword>
<dbReference type="PROSITE" id="PS50887">
    <property type="entry name" value="GGDEF"/>
    <property type="match status" value="1"/>
</dbReference>
<name>A0A240EJM8_9VIBR</name>
<dbReference type="Gene3D" id="3.30.70.270">
    <property type="match status" value="1"/>
</dbReference>
<sequence length="340" mass="38228">MKKNDFQKSAANLKKAVPLMVKHHVPATPANYALWYTYVDQTIPELNAEVDAILKDFDILPLVNTNLLYREHIAGKAEVNLQDLKHNMEALVTEVSSSMTDVIADTSQFSKVLEQSFDELSTQMESPRNPTLDEVMPLIQQLVDEANDIRHSTDFINDQLKNASDEIARLKSQLAKVQCNALFDSLTSLYNRGAFDADLNMFCEAKQPMSLIFLDIDHFKTFNDEFGHLFGDTILKGISQRLKQACRGGITAYRFGGEEFALIIPNKSLRVARQMADALRLAIEKMTIKDRKNGSKVGNITASFGVAEFTTGDTYSSLVERADKMLYDAKRAGRNRVMPF</sequence>
<dbReference type="InterPro" id="IPR029787">
    <property type="entry name" value="Nucleotide_cyclase"/>
</dbReference>
<feature type="domain" description="GGDEF" evidence="4">
    <location>
        <begin position="207"/>
        <end position="340"/>
    </location>
</feature>
<evidence type="ECO:0000256" key="3">
    <source>
        <dbReference type="SAM" id="Coils"/>
    </source>
</evidence>
<evidence type="ECO:0000313" key="5">
    <source>
        <dbReference type="EMBL" id="SNX48160.1"/>
    </source>
</evidence>
<proteinExistence type="predicted"/>
<keyword evidence="3" id="KW-0175">Coiled coil</keyword>
<dbReference type="InterPro" id="IPR000160">
    <property type="entry name" value="GGDEF_dom"/>
</dbReference>
<dbReference type="SMART" id="SM00267">
    <property type="entry name" value="GGDEF"/>
    <property type="match status" value="1"/>
</dbReference>
<dbReference type="FunFam" id="3.30.70.270:FF:000001">
    <property type="entry name" value="Diguanylate cyclase domain protein"/>
    <property type="match status" value="1"/>
</dbReference>
<dbReference type="InterPro" id="IPR043128">
    <property type="entry name" value="Rev_trsase/Diguanyl_cyclase"/>
</dbReference>
<dbReference type="PANTHER" id="PTHR45138:SF2">
    <property type="entry name" value="DIGUANYLATE CYCLASE VDCA"/>
    <property type="match status" value="1"/>
</dbReference>
<evidence type="ECO:0000313" key="6">
    <source>
        <dbReference type="Proteomes" id="UP000219336"/>
    </source>
</evidence>
<dbReference type="GO" id="GO:1902201">
    <property type="term" value="P:negative regulation of bacterial-type flagellum-dependent cell motility"/>
    <property type="evidence" value="ECO:0007669"/>
    <property type="project" value="TreeGrafter"/>
</dbReference>
<protein>
    <recommendedName>
        <fullName evidence="2">diguanylate cyclase</fullName>
        <ecNumber evidence="2">2.7.7.65</ecNumber>
    </recommendedName>
</protein>
<dbReference type="PANTHER" id="PTHR45138">
    <property type="entry name" value="REGULATORY COMPONENTS OF SENSORY TRANSDUCTION SYSTEM"/>
    <property type="match status" value="1"/>
</dbReference>
<dbReference type="EMBL" id="OANU01000022">
    <property type="protein sequence ID" value="SNX48160.1"/>
    <property type="molecule type" value="Genomic_DNA"/>
</dbReference>
<dbReference type="EC" id="2.7.7.65" evidence="2"/>
<dbReference type="RefSeq" id="WP_096993360.1">
    <property type="nucleotide sequence ID" value="NZ_JBHSII010000011.1"/>
</dbReference>
<feature type="coiled-coil region" evidence="3">
    <location>
        <begin position="153"/>
        <end position="180"/>
    </location>
</feature>
<dbReference type="GO" id="GO:0005886">
    <property type="term" value="C:plasma membrane"/>
    <property type="evidence" value="ECO:0007669"/>
    <property type="project" value="TreeGrafter"/>
</dbReference>
<evidence type="ECO:0000259" key="4">
    <source>
        <dbReference type="PROSITE" id="PS50887"/>
    </source>
</evidence>
<dbReference type="Pfam" id="PF00990">
    <property type="entry name" value="GGDEF"/>
    <property type="match status" value="1"/>
</dbReference>
<comment type="cofactor">
    <cofactor evidence="1">
        <name>Mg(2+)</name>
        <dbReference type="ChEBI" id="CHEBI:18420"/>
    </cofactor>
</comment>
<organism evidence="5 6">
    <name type="scientific">Vibrio thalassae</name>
    <dbReference type="NCBI Taxonomy" id="1243014"/>
    <lineage>
        <taxon>Bacteria</taxon>
        <taxon>Pseudomonadati</taxon>
        <taxon>Pseudomonadota</taxon>
        <taxon>Gammaproteobacteria</taxon>
        <taxon>Vibrionales</taxon>
        <taxon>Vibrionaceae</taxon>
        <taxon>Vibrio</taxon>
    </lineage>
</organism>
<dbReference type="OrthoDB" id="9812260at2"/>
<gene>
    <name evidence="5" type="primary">yedQ</name>
    <name evidence="5" type="ORF">VTH8203_01778</name>
</gene>
<dbReference type="InterPro" id="IPR050469">
    <property type="entry name" value="Diguanylate_Cyclase"/>
</dbReference>
<evidence type="ECO:0000256" key="1">
    <source>
        <dbReference type="ARBA" id="ARBA00001946"/>
    </source>
</evidence>
<reference evidence="6" key="1">
    <citation type="submission" date="2016-06" db="EMBL/GenBank/DDBJ databases">
        <authorList>
            <person name="Rodrigo-Torres L."/>
            <person name="Arahal R.D."/>
            <person name="Lucena T."/>
        </authorList>
    </citation>
    <scope>NUCLEOTIDE SEQUENCE [LARGE SCALE GENOMIC DNA]</scope>
    <source>
        <strain evidence="6">CECT8203</strain>
    </source>
</reference>
<keyword evidence="5" id="KW-0548">Nucleotidyltransferase</keyword>
<evidence type="ECO:0000256" key="2">
    <source>
        <dbReference type="ARBA" id="ARBA00012528"/>
    </source>
</evidence>